<sequence length="184" mass="20823">MHDQCFPALLTSLTNLRLLRYLYLNIHHFTFVPACITELHSLKELHLSFCNRLVEIRWIPPNLEKLSAEICRSLKYLDLTAGPCLLRTLNLENCTDLEEIRGIPPTIHVLSARNCPSLSDSCRRIDPKLDWKGDLDVVYAHSPCFQSSGPSLGLISISGTSLRLFGRLLLSPKLHAHEVVLEDI</sequence>
<dbReference type="Proteomes" id="UP001372338">
    <property type="component" value="Unassembled WGS sequence"/>
</dbReference>
<accession>A0AAN9PAT6</accession>
<dbReference type="AlphaFoldDB" id="A0AAN9PAT6"/>
<evidence type="ECO:0000313" key="1">
    <source>
        <dbReference type="EMBL" id="KAK7291276.1"/>
    </source>
</evidence>
<comment type="caution">
    <text evidence="1">The sequence shown here is derived from an EMBL/GenBank/DDBJ whole genome shotgun (WGS) entry which is preliminary data.</text>
</comment>
<dbReference type="SUPFAM" id="SSF52058">
    <property type="entry name" value="L domain-like"/>
    <property type="match status" value="1"/>
</dbReference>
<protein>
    <submittedName>
        <fullName evidence="1">Uncharacterized protein</fullName>
    </submittedName>
</protein>
<dbReference type="Gene3D" id="3.80.10.10">
    <property type="entry name" value="Ribonuclease Inhibitor"/>
    <property type="match status" value="1"/>
</dbReference>
<evidence type="ECO:0000313" key="2">
    <source>
        <dbReference type="Proteomes" id="UP001372338"/>
    </source>
</evidence>
<name>A0AAN9PAT6_CROPI</name>
<reference evidence="1 2" key="1">
    <citation type="submission" date="2024-01" db="EMBL/GenBank/DDBJ databases">
        <title>The genomes of 5 underutilized Papilionoideae crops provide insights into root nodulation and disease resistanc.</title>
        <authorList>
            <person name="Yuan L."/>
        </authorList>
    </citation>
    <scope>NUCLEOTIDE SEQUENCE [LARGE SCALE GENOMIC DNA]</scope>
    <source>
        <strain evidence="1">ZHUSHIDOU_FW_LH</strain>
        <tissue evidence="1">Leaf</tissue>
    </source>
</reference>
<gene>
    <name evidence="1" type="ORF">RIF29_06284</name>
</gene>
<dbReference type="EMBL" id="JAYWIO010000001">
    <property type="protein sequence ID" value="KAK7291276.1"/>
    <property type="molecule type" value="Genomic_DNA"/>
</dbReference>
<organism evidence="1 2">
    <name type="scientific">Crotalaria pallida</name>
    <name type="common">Smooth rattlebox</name>
    <name type="synonym">Crotalaria striata</name>
    <dbReference type="NCBI Taxonomy" id="3830"/>
    <lineage>
        <taxon>Eukaryota</taxon>
        <taxon>Viridiplantae</taxon>
        <taxon>Streptophyta</taxon>
        <taxon>Embryophyta</taxon>
        <taxon>Tracheophyta</taxon>
        <taxon>Spermatophyta</taxon>
        <taxon>Magnoliopsida</taxon>
        <taxon>eudicotyledons</taxon>
        <taxon>Gunneridae</taxon>
        <taxon>Pentapetalae</taxon>
        <taxon>rosids</taxon>
        <taxon>fabids</taxon>
        <taxon>Fabales</taxon>
        <taxon>Fabaceae</taxon>
        <taxon>Papilionoideae</taxon>
        <taxon>50 kb inversion clade</taxon>
        <taxon>genistoids sensu lato</taxon>
        <taxon>core genistoids</taxon>
        <taxon>Crotalarieae</taxon>
        <taxon>Crotalaria</taxon>
    </lineage>
</organism>
<proteinExistence type="predicted"/>
<dbReference type="InterPro" id="IPR032675">
    <property type="entry name" value="LRR_dom_sf"/>
</dbReference>
<keyword evidence="2" id="KW-1185">Reference proteome</keyword>